<evidence type="ECO:0000256" key="1">
    <source>
        <dbReference type="ARBA" id="ARBA00009995"/>
    </source>
</evidence>
<dbReference type="Pfam" id="PF00201">
    <property type="entry name" value="UDPGT"/>
    <property type="match status" value="1"/>
</dbReference>
<reference evidence="6" key="1">
    <citation type="journal article" date="2018" name="Nat. Plants">
        <title>Whole-genome landscape of Medicago truncatula symbiotic genes.</title>
        <authorList>
            <person name="Pecrix Y."/>
            <person name="Gamas P."/>
            <person name="Carrere S."/>
        </authorList>
    </citation>
    <scope>NUCLEOTIDE SEQUENCE</scope>
    <source>
        <tissue evidence="6">Leaves</tissue>
    </source>
</reference>
<dbReference type="GO" id="GO:0035251">
    <property type="term" value="F:UDP-glucosyltransferase activity"/>
    <property type="evidence" value="ECO:0007669"/>
    <property type="project" value="InterPro"/>
</dbReference>
<dbReference type="EMBL" id="PSQE01000004">
    <property type="protein sequence ID" value="RHN60744.1"/>
    <property type="molecule type" value="Genomic_DNA"/>
</dbReference>
<dbReference type="SUPFAM" id="SSF53756">
    <property type="entry name" value="UDP-Glycosyltransferase/glycogen phosphorylase"/>
    <property type="match status" value="1"/>
</dbReference>
<dbReference type="PROSITE" id="PS00375">
    <property type="entry name" value="UDPGT"/>
    <property type="match status" value="1"/>
</dbReference>
<dbReference type="Gene3D" id="3.40.50.2000">
    <property type="entry name" value="Glycogen Phosphorylase B"/>
    <property type="match status" value="2"/>
</dbReference>
<evidence type="ECO:0000256" key="2">
    <source>
        <dbReference type="ARBA" id="ARBA00022676"/>
    </source>
</evidence>
<comment type="similarity">
    <text evidence="1 4">Belongs to the UDP-glycosyltransferase family.</text>
</comment>
<dbReference type="CDD" id="cd03784">
    <property type="entry name" value="GT1_Gtf-like"/>
    <property type="match status" value="1"/>
</dbReference>
<dbReference type="InterPro" id="IPR050481">
    <property type="entry name" value="UDP-glycosyltransf_plant"/>
</dbReference>
<dbReference type="EC" id="2.4.1.-" evidence="5"/>
<accession>A0A396I934</accession>
<dbReference type="AlphaFoldDB" id="A0A396I934"/>
<evidence type="ECO:0000256" key="3">
    <source>
        <dbReference type="ARBA" id="ARBA00022679"/>
    </source>
</evidence>
<organism evidence="6">
    <name type="scientific">Medicago truncatula</name>
    <name type="common">Barrel medic</name>
    <name type="synonym">Medicago tribuloides</name>
    <dbReference type="NCBI Taxonomy" id="3880"/>
    <lineage>
        <taxon>Eukaryota</taxon>
        <taxon>Viridiplantae</taxon>
        <taxon>Streptophyta</taxon>
        <taxon>Embryophyta</taxon>
        <taxon>Tracheophyta</taxon>
        <taxon>Spermatophyta</taxon>
        <taxon>Magnoliopsida</taxon>
        <taxon>eudicotyledons</taxon>
        <taxon>Gunneridae</taxon>
        <taxon>Pentapetalae</taxon>
        <taxon>rosids</taxon>
        <taxon>fabids</taxon>
        <taxon>Fabales</taxon>
        <taxon>Fabaceae</taxon>
        <taxon>Papilionoideae</taxon>
        <taxon>50 kb inversion clade</taxon>
        <taxon>NPAAA clade</taxon>
        <taxon>Hologalegina</taxon>
        <taxon>IRL clade</taxon>
        <taxon>Trifolieae</taxon>
        <taxon>Medicago</taxon>
    </lineage>
</organism>
<dbReference type="Gramene" id="rna23101">
    <property type="protein sequence ID" value="RHN60744.1"/>
    <property type="gene ID" value="gene23101"/>
</dbReference>
<evidence type="ECO:0000313" key="6">
    <source>
        <dbReference type="EMBL" id="RHN60744.1"/>
    </source>
</evidence>
<dbReference type="FunFam" id="3.40.50.2000:FF:000037">
    <property type="entry name" value="Glycosyltransferase"/>
    <property type="match status" value="1"/>
</dbReference>
<dbReference type="PANTHER" id="PTHR48049">
    <property type="entry name" value="GLYCOSYLTRANSFERASE"/>
    <property type="match status" value="1"/>
</dbReference>
<dbReference type="PANTHER" id="PTHR48049:SF84">
    <property type="entry name" value="UDP-GLYCOSYLTRANSFERASE 79A6"/>
    <property type="match status" value="1"/>
</dbReference>
<sequence>MTTTLPVAPSSERIINSEIHVVMFPFLAFGHISPFVQLSNKLFSHGIHISFLSPSSNIPKIKSTFNLNPAIQIIPLHFSDNLPSNTAELHPDMVGAFFETLDLMQDQVKTILLKLKPHFVFFDFAQNWLPKIASELGIKSVHFSVYSAICHSYISRISKGRDVTYEDFKNPPVGIIHNSKRTLQTFQARINFMMLYTKSGDSPTVSDRFIQSLSECSLILFKSCKEIEGSYLDYLQNQFEKAIVFSGVLVPEPSMDVLEDKWTKWLDNFPTKSVILCSFGSETFLSDDQINELAIGLELTNLPFIFVLNFPSNLNAESELERALPKGFLERVKNTGIVHSGWFQQQLVLKHSSVGCYVCHAGLSSVIEAIVNDCQLVLLPLKGDQFYNSMLIADDLKAGIEVKRNDEDGFFEKEGILEAVKGVMVEVDKEPGKQIRENHMKWREFLLDKEIQNKFITDLVAQLKSLV</sequence>
<protein>
    <recommendedName>
        <fullName evidence="5">Glycosyltransferase</fullName>
        <ecNumber evidence="5">2.4.1.-</ecNumber>
    </recommendedName>
</protein>
<evidence type="ECO:0000256" key="5">
    <source>
        <dbReference type="RuleBase" id="RU362057"/>
    </source>
</evidence>
<comment type="caution">
    <text evidence="6">The sequence shown here is derived from an EMBL/GenBank/DDBJ whole genome shotgun (WGS) entry which is preliminary data.</text>
</comment>
<proteinExistence type="inferred from homology"/>
<keyword evidence="3 4" id="KW-0808">Transferase</keyword>
<dbReference type="Proteomes" id="UP000265566">
    <property type="component" value="Chromosome 4"/>
</dbReference>
<gene>
    <name evidence="6" type="ORF">MtrunA17_Chr4g0029151</name>
</gene>
<dbReference type="InterPro" id="IPR002213">
    <property type="entry name" value="UDP_glucos_trans"/>
</dbReference>
<dbReference type="InterPro" id="IPR035595">
    <property type="entry name" value="UDP_glycos_trans_CS"/>
</dbReference>
<evidence type="ECO:0000256" key="4">
    <source>
        <dbReference type="RuleBase" id="RU003718"/>
    </source>
</evidence>
<keyword evidence="2 4" id="KW-0328">Glycosyltransferase</keyword>
<name>A0A396I934_MEDTR</name>